<evidence type="ECO:0000256" key="5">
    <source>
        <dbReference type="SAM" id="MobiDB-lite"/>
    </source>
</evidence>
<keyword evidence="6" id="KW-0812">Transmembrane</keyword>
<feature type="region of interest" description="Disordered" evidence="5">
    <location>
        <begin position="320"/>
        <end position="418"/>
    </location>
</feature>
<dbReference type="GO" id="GO:0016020">
    <property type="term" value="C:membrane"/>
    <property type="evidence" value="ECO:0007669"/>
    <property type="project" value="UniProtKB-SubCell"/>
</dbReference>
<dbReference type="SUPFAM" id="SSF48726">
    <property type="entry name" value="Immunoglobulin"/>
    <property type="match status" value="2"/>
</dbReference>
<dbReference type="Gene3D" id="2.60.40.10">
    <property type="entry name" value="Immunoglobulins"/>
    <property type="match status" value="2"/>
</dbReference>
<reference evidence="9" key="1">
    <citation type="submission" date="2025-08" db="UniProtKB">
        <authorList>
            <consortium name="RefSeq"/>
        </authorList>
    </citation>
    <scope>IDENTIFICATION</scope>
</reference>
<feature type="domain" description="Ig-like" evidence="7">
    <location>
        <begin position="154"/>
        <end position="256"/>
    </location>
</feature>
<feature type="compositionally biased region" description="Pro residues" evidence="5">
    <location>
        <begin position="378"/>
        <end position="387"/>
    </location>
</feature>
<sequence length="418" mass="47116">MKVDGAPWITSFTSRHAHTHSLMCVDIHEGGERSVLTGNNLDNGKRLFFLSQTSTLKMAALLTITLLLLCSSVTGSEGKCDYNVATGDNFTVSLDQRLKGLKILQWKHNNINVFKGRIKDEKISVVLGKENDISPNGSLKLTNMDKTKAGTYTPEVYDTDGRNKILDGKSVCVFDRVPKPKVTFQCGPKSKESQVTFTCTFKPEEGLQIEWLKNKNLIKNEKTKTLKQDGEKVERDSFTCTVSNAVSSMTSEPVIQTCFKEQFSFLYDEVMGVAVWIIIASGGGVVLLLILTIVVCCIMNKRKRRMNLKDEEELRLDWTNTEQQQHHHPPHNQNHKHHHHNPPLDHQQHQQHQQQQPGHTGPRQNRSRQQREPRPRLPEPPGGPQPSPRRAAQGPGPAANHDDEQPPPLPQPRKKAQL</sequence>
<keyword evidence="8" id="KW-1185">Reference proteome</keyword>
<protein>
    <submittedName>
        <fullName evidence="9">T-cell surface antigen CD2-like isoform X2</fullName>
    </submittedName>
</protein>
<dbReference type="InterPro" id="IPR013783">
    <property type="entry name" value="Ig-like_fold"/>
</dbReference>
<dbReference type="PANTHER" id="PTHR12080:SF134">
    <property type="entry name" value="CD48 ANTIGEN"/>
    <property type="match status" value="1"/>
</dbReference>
<feature type="compositionally biased region" description="Low complexity" evidence="5">
    <location>
        <begin position="388"/>
        <end position="399"/>
    </location>
</feature>
<evidence type="ECO:0000256" key="3">
    <source>
        <dbReference type="ARBA" id="ARBA00023136"/>
    </source>
</evidence>
<feature type="transmembrane region" description="Helical" evidence="6">
    <location>
        <begin position="273"/>
        <end position="299"/>
    </location>
</feature>
<keyword evidence="3 6" id="KW-0472">Membrane</keyword>
<dbReference type="GeneID" id="114870483"/>
<evidence type="ECO:0000256" key="4">
    <source>
        <dbReference type="ARBA" id="ARBA00023180"/>
    </source>
</evidence>
<gene>
    <name evidence="9" type="primary">LOC114870483</name>
</gene>
<name>A0A9W2Y4P1_BETSP</name>
<dbReference type="InterPro" id="IPR007110">
    <property type="entry name" value="Ig-like_dom"/>
</dbReference>
<comment type="subcellular location">
    <subcellularLocation>
        <location evidence="1">Membrane</location>
    </subcellularLocation>
</comment>
<evidence type="ECO:0000256" key="2">
    <source>
        <dbReference type="ARBA" id="ARBA00022729"/>
    </source>
</evidence>
<keyword evidence="2" id="KW-0732">Signal</keyword>
<keyword evidence="4" id="KW-0325">Glycoprotein</keyword>
<keyword evidence="6" id="KW-1133">Transmembrane helix</keyword>
<dbReference type="InterPro" id="IPR036179">
    <property type="entry name" value="Ig-like_dom_sf"/>
</dbReference>
<dbReference type="RefSeq" id="XP_055368988.1">
    <property type="nucleotide sequence ID" value="XM_055513013.1"/>
</dbReference>
<dbReference type="Proteomes" id="UP000515150">
    <property type="component" value="Chromosome 2"/>
</dbReference>
<dbReference type="AlphaFoldDB" id="A0A9W2Y4P1"/>
<evidence type="ECO:0000313" key="9">
    <source>
        <dbReference type="RefSeq" id="XP_055368988.1"/>
    </source>
</evidence>
<dbReference type="PROSITE" id="PS50835">
    <property type="entry name" value="IG_LIKE"/>
    <property type="match status" value="1"/>
</dbReference>
<dbReference type="InterPro" id="IPR015631">
    <property type="entry name" value="CD2/SLAM_rcpt"/>
</dbReference>
<organism evidence="8 9">
    <name type="scientific">Betta splendens</name>
    <name type="common">Siamese fighting fish</name>
    <dbReference type="NCBI Taxonomy" id="158456"/>
    <lineage>
        <taxon>Eukaryota</taxon>
        <taxon>Metazoa</taxon>
        <taxon>Chordata</taxon>
        <taxon>Craniata</taxon>
        <taxon>Vertebrata</taxon>
        <taxon>Euteleostomi</taxon>
        <taxon>Actinopterygii</taxon>
        <taxon>Neopterygii</taxon>
        <taxon>Teleostei</taxon>
        <taxon>Neoteleostei</taxon>
        <taxon>Acanthomorphata</taxon>
        <taxon>Anabantaria</taxon>
        <taxon>Anabantiformes</taxon>
        <taxon>Anabantoidei</taxon>
        <taxon>Osphronemidae</taxon>
        <taxon>Betta</taxon>
    </lineage>
</organism>
<accession>A0A9W2Y4P1</accession>
<proteinExistence type="predicted"/>
<evidence type="ECO:0000313" key="8">
    <source>
        <dbReference type="Proteomes" id="UP000515150"/>
    </source>
</evidence>
<feature type="compositionally biased region" description="Basic residues" evidence="5">
    <location>
        <begin position="326"/>
        <end position="341"/>
    </location>
</feature>
<evidence type="ECO:0000256" key="6">
    <source>
        <dbReference type="SAM" id="Phobius"/>
    </source>
</evidence>
<evidence type="ECO:0000259" key="7">
    <source>
        <dbReference type="PROSITE" id="PS50835"/>
    </source>
</evidence>
<dbReference type="PANTHER" id="PTHR12080">
    <property type="entry name" value="SIGNALING LYMPHOCYTIC ACTIVATION MOLECULE"/>
    <property type="match status" value="1"/>
</dbReference>
<evidence type="ECO:0000256" key="1">
    <source>
        <dbReference type="ARBA" id="ARBA00004370"/>
    </source>
</evidence>